<dbReference type="PANTHER" id="PTHR20884">
    <property type="entry name" value="GDP-D-GLUCOSE PHOSPHORYLASE 1"/>
    <property type="match status" value="1"/>
</dbReference>
<dbReference type="GO" id="GO:0080048">
    <property type="term" value="F:GDP-D-glucose phosphorylase activity"/>
    <property type="evidence" value="ECO:0007669"/>
    <property type="project" value="UniProtKB-EC"/>
</dbReference>
<accession>A0AAD9L234</accession>
<evidence type="ECO:0000256" key="2">
    <source>
        <dbReference type="ARBA" id="ARBA00003049"/>
    </source>
</evidence>
<dbReference type="EC" id="2.7.7.78" evidence="5"/>
<evidence type="ECO:0000256" key="4">
    <source>
        <dbReference type="ARBA" id="ARBA00006451"/>
    </source>
</evidence>
<evidence type="ECO:0000256" key="12">
    <source>
        <dbReference type="ARBA" id="ARBA00022801"/>
    </source>
</evidence>
<organism evidence="15 16">
    <name type="scientific">Ridgeia piscesae</name>
    <name type="common">Tubeworm</name>
    <dbReference type="NCBI Taxonomy" id="27915"/>
    <lineage>
        <taxon>Eukaryota</taxon>
        <taxon>Metazoa</taxon>
        <taxon>Spiralia</taxon>
        <taxon>Lophotrochozoa</taxon>
        <taxon>Annelida</taxon>
        <taxon>Polychaeta</taxon>
        <taxon>Sedentaria</taxon>
        <taxon>Canalipalpata</taxon>
        <taxon>Sabellida</taxon>
        <taxon>Siboglinidae</taxon>
        <taxon>Ridgeia</taxon>
    </lineage>
</organism>
<dbReference type="Pfam" id="PF26217">
    <property type="entry name" value="GDPGP1_N"/>
    <property type="match status" value="1"/>
</dbReference>
<evidence type="ECO:0000256" key="9">
    <source>
        <dbReference type="ARBA" id="ARBA00022679"/>
    </source>
</evidence>
<reference evidence="15" key="1">
    <citation type="journal article" date="2023" name="Mol. Biol. Evol.">
        <title>Third-Generation Sequencing Reveals the Adaptive Role of the Epigenome in Three Deep-Sea Polychaetes.</title>
        <authorList>
            <person name="Perez M."/>
            <person name="Aroh O."/>
            <person name="Sun Y."/>
            <person name="Lan Y."/>
            <person name="Juniper S.K."/>
            <person name="Young C.R."/>
            <person name="Angers B."/>
            <person name="Qian P.Y."/>
        </authorList>
    </citation>
    <scope>NUCLEOTIDE SEQUENCE</scope>
    <source>
        <strain evidence="15">R07B-5</strain>
    </source>
</reference>
<dbReference type="InterPro" id="IPR058865">
    <property type="entry name" value="GDPGP1_C"/>
</dbReference>
<dbReference type="Proteomes" id="UP001209878">
    <property type="component" value="Unassembled WGS sequence"/>
</dbReference>
<comment type="similarity">
    <text evidence="4">Belongs to the GDPGP1 family.</text>
</comment>
<name>A0AAD9L234_RIDPI</name>
<comment type="function">
    <text evidence="2">Specific and highly efficient GDP-D-glucose phosphorylase regulating the levels of GDP-D-glucose in cells.</text>
</comment>
<feature type="domain" description="GDPGP1-like C-terminal" evidence="13">
    <location>
        <begin position="177"/>
        <end position="314"/>
    </location>
</feature>
<comment type="subcellular location">
    <subcellularLocation>
        <location evidence="3">Cytoplasm</location>
    </subcellularLocation>
</comment>
<evidence type="ECO:0000313" key="16">
    <source>
        <dbReference type="Proteomes" id="UP001209878"/>
    </source>
</evidence>
<proteinExistence type="inferred from homology"/>
<comment type="catalytic activity">
    <reaction evidence="1">
        <text>GDP-alpha-D-glucose + phosphate = alpha-D-glucose 1-phosphate + GDP + H(+)</text>
        <dbReference type="Rhea" id="RHEA:30387"/>
        <dbReference type="ChEBI" id="CHEBI:15378"/>
        <dbReference type="ChEBI" id="CHEBI:43474"/>
        <dbReference type="ChEBI" id="CHEBI:58189"/>
        <dbReference type="ChEBI" id="CHEBI:58601"/>
        <dbReference type="ChEBI" id="CHEBI:62230"/>
        <dbReference type="EC" id="2.7.7.78"/>
    </reaction>
</comment>
<evidence type="ECO:0000256" key="7">
    <source>
        <dbReference type="ARBA" id="ARBA00022490"/>
    </source>
</evidence>
<keyword evidence="16" id="KW-1185">Reference proteome</keyword>
<evidence type="ECO:0000256" key="5">
    <source>
        <dbReference type="ARBA" id="ARBA00012507"/>
    </source>
</evidence>
<keyword evidence="8" id="KW-0344">Guanine-nucleotide releasing factor</keyword>
<keyword evidence="9" id="KW-0808">Transferase</keyword>
<evidence type="ECO:0000256" key="10">
    <source>
        <dbReference type="ARBA" id="ARBA00022695"/>
    </source>
</evidence>
<feature type="domain" description="GDPGP1-like N-terminal" evidence="14">
    <location>
        <begin position="1"/>
        <end position="157"/>
    </location>
</feature>
<evidence type="ECO:0000259" key="13">
    <source>
        <dbReference type="Pfam" id="PF26216"/>
    </source>
</evidence>
<comment type="caution">
    <text evidence="15">The sequence shown here is derived from an EMBL/GenBank/DDBJ whole genome shotgun (WGS) entry which is preliminary data.</text>
</comment>
<dbReference type="GO" id="GO:0005737">
    <property type="term" value="C:cytoplasm"/>
    <property type="evidence" value="ECO:0007669"/>
    <property type="project" value="UniProtKB-SubCell"/>
</dbReference>
<dbReference type="AlphaFoldDB" id="A0AAD9L234"/>
<evidence type="ECO:0000256" key="11">
    <source>
        <dbReference type="ARBA" id="ARBA00022741"/>
    </source>
</evidence>
<sequence>MADGHFKYTLDDMKTRIVPGQRAYVLQLNLKRGSERRRPEQINTLTLPFDPSKFNFTKVRPGEVLCEMCPVDSLGSDHCQNEKGCGRHLLLINVSPCEFGHVLLVPEVDGELPQVLTLKAIHLALEMQLLSTHPGFHVAFNSLCALASVNHLHLHAWYLEYPLHTDNTPVQEVVSGCYETTDHPCRALVFQLHNSTLELLARNVYLVTSYMQNADIAHNVLVSRGEVIGENSGITMTTVRVYIWPRTSVTGVKTVTRDTVFNVAAFEYAGHIPMFASDLFETLTEEEIEKKVNMFSLSTEEFSAVKANVVKILSPH</sequence>
<evidence type="ECO:0000256" key="6">
    <source>
        <dbReference type="ARBA" id="ARBA00018857"/>
    </source>
</evidence>
<dbReference type="InterPro" id="IPR058866">
    <property type="entry name" value="GDPGP1_N"/>
</dbReference>
<dbReference type="GO" id="GO:0005085">
    <property type="term" value="F:guanyl-nucleotide exchange factor activity"/>
    <property type="evidence" value="ECO:0007669"/>
    <property type="project" value="UniProtKB-KW"/>
</dbReference>
<dbReference type="Pfam" id="PF26216">
    <property type="entry name" value="GDPGP1_C"/>
    <property type="match status" value="1"/>
</dbReference>
<evidence type="ECO:0000256" key="8">
    <source>
        <dbReference type="ARBA" id="ARBA00022658"/>
    </source>
</evidence>
<keyword evidence="7" id="KW-0963">Cytoplasm</keyword>
<dbReference type="InterPro" id="IPR026506">
    <property type="entry name" value="GDPGP"/>
</dbReference>
<keyword evidence="10" id="KW-0548">Nucleotidyltransferase</keyword>
<keyword evidence="12" id="KW-0378">Hydrolase</keyword>
<dbReference type="GO" id="GO:0000166">
    <property type="term" value="F:nucleotide binding"/>
    <property type="evidence" value="ECO:0007669"/>
    <property type="project" value="UniProtKB-KW"/>
</dbReference>
<evidence type="ECO:0000259" key="14">
    <source>
        <dbReference type="Pfam" id="PF26217"/>
    </source>
</evidence>
<evidence type="ECO:0000256" key="1">
    <source>
        <dbReference type="ARBA" id="ARBA00000063"/>
    </source>
</evidence>
<dbReference type="PANTHER" id="PTHR20884:SF8">
    <property type="entry name" value="GDP-D-GLUCOSE PHOSPHORYLASE 1"/>
    <property type="match status" value="1"/>
</dbReference>
<dbReference type="EMBL" id="JAODUO010000380">
    <property type="protein sequence ID" value="KAK2181812.1"/>
    <property type="molecule type" value="Genomic_DNA"/>
</dbReference>
<gene>
    <name evidence="15" type="ORF">NP493_375g02091</name>
</gene>
<keyword evidence="11" id="KW-0547">Nucleotide-binding</keyword>
<dbReference type="GO" id="GO:0016787">
    <property type="term" value="F:hydrolase activity"/>
    <property type="evidence" value="ECO:0007669"/>
    <property type="project" value="UniProtKB-KW"/>
</dbReference>
<dbReference type="GO" id="GO:0006006">
    <property type="term" value="P:glucose metabolic process"/>
    <property type="evidence" value="ECO:0007669"/>
    <property type="project" value="TreeGrafter"/>
</dbReference>
<evidence type="ECO:0000256" key="3">
    <source>
        <dbReference type="ARBA" id="ARBA00004496"/>
    </source>
</evidence>
<evidence type="ECO:0000313" key="15">
    <source>
        <dbReference type="EMBL" id="KAK2181812.1"/>
    </source>
</evidence>
<protein>
    <recommendedName>
        <fullName evidence="6">GDP-D-glucose phosphorylase 1</fullName>
        <ecNumber evidence="5">2.7.7.78</ecNumber>
    </recommendedName>
</protein>